<reference evidence="8" key="1">
    <citation type="journal article" date="2019" name="bioRxiv">
        <title>The Genome of the Zebra Mussel, Dreissena polymorpha: A Resource for Invasive Species Research.</title>
        <authorList>
            <person name="McCartney M.A."/>
            <person name="Auch B."/>
            <person name="Kono T."/>
            <person name="Mallez S."/>
            <person name="Zhang Y."/>
            <person name="Obille A."/>
            <person name="Becker A."/>
            <person name="Abrahante J.E."/>
            <person name="Garbe J."/>
            <person name="Badalamenti J.P."/>
            <person name="Herman A."/>
            <person name="Mangelson H."/>
            <person name="Liachko I."/>
            <person name="Sullivan S."/>
            <person name="Sone E.D."/>
            <person name="Koren S."/>
            <person name="Silverstein K.A.T."/>
            <person name="Beckman K.B."/>
            <person name="Gohl D.M."/>
        </authorList>
    </citation>
    <scope>NUCLEOTIDE SEQUENCE</scope>
    <source>
        <strain evidence="8">Duluth1</strain>
        <tissue evidence="8">Whole animal</tissue>
    </source>
</reference>
<sequence>MFVIVSAWNNLSDTERVLPLDRKMALTLKHAGVSITVTSITDIVAFGIGGSTVSSQMKCEINSGPLIFGEVMGLGLNTITVFWRCCRQRLQILS</sequence>
<keyword evidence="3" id="KW-0812">Transmembrane</keyword>
<dbReference type="Proteomes" id="UP000828390">
    <property type="component" value="Unassembled WGS sequence"/>
</dbReference>
<comment type="similarity">
    <text evidence="2">Belongs to the patched family.</text>
</comment>
<evidence type="ECO:0000259" key="7">
    <source>
        <dbReference type="PROSITE" id="PS50156"/>
    </source>
</evidence>
<accession>A0A9D4K216</accession>
<feature type="domain" description="SSD" evidence="7">
    <location>
        <begin position="1"/>
        <end position="49"/>
    </location>
</feature>
<comment type="subcellular location">
    <subcellularLocation>
        <location evidence="1">Membrane</location>
        <topology evidence="1">Multi-pass membrane protein</topology>
    </subcellularLocation>
</comment>
<dbReference type="InterPro" id="IPR000731">
    <property type="entry name" value="SSD"/>
</dbReference>
<organism evidence="8 9">
    <name type="scientific">Dreissena polymorpha</name>
    <name type="common">Zebra mussel</name>
    <name type="synonym">Mytilus polymorpha</name>
    <dbReference type="NCBI Taxonomy" id="45954"/>
    <lineage>
        <taxon>Eukaryota</taxon>
        <taxon>Metazoa</taxon>
        <taxon>Spiralia</taxon>
        <taxon>Lophotrochozoa</taxon>
        <taxon>Mollusca</taxon>
        <taxon>Bivalvia</taxon>
        <taxon>Autobranchia</taxon>
        <taxon>Heteroconchia</taxon>
        <taxon>Euheterodonta</taxon>
        <taxon>Imparidentia</taxon>
        <taxon>Neoheterodontei</taxon>
        <taxon>Myida</taxon>
        <taxon>Dreissenoidea</taxon>
        <taxon>Dreissenidae</taxon>
        <taxon>Dreissena</taxon>
    </lineage>
</organism>
<dbReference type="PANTHER" id="PTHR10796:SF130">
    <property type="entry name" value="PATCHED DOMAIN-CONTAINING PROTEIN 3-LIKE PROTEIN"/>
    <property type="match status" value="1"/>
</dbReference>
<evidence type="ECO:0000256" key="3">
    <source>
        <dbReference type="ARBA" id="ARBA00022692"/>
    </source>
</evidence>
<gene>
    <name evidence="8" type="ORF">DPMN_104994</name>
</gene>
<evidence type="ECO:0000313" key="9">
    <source>
        <dbReference type="Proteomes" id="UP000828390"/>
    </source>
</evidence>
<dbReference type="EMBL" id="JAIWYP010000004">
    <property type="protein sequence ID" value="KAH3831724.1"/>
    <property type="molecule type" value="Genomic_DNA"/>
</dbReference>
<dbReference type="GO" id="GO:0016020">
    <property type="term" value="C:membrane"/>
    <property type="evidence" value="ECO:0007669"/>
    <property type="project" value="UniProtKB-SubCell"/>
</dbReference>
<dbReference type="InterPro" id="IPR003392">
    <property type="entry name" value="PTHD_SSD"/>
</dbReference>
<keyword evidence="6" id="KW-0325">Glycoprotein</keyword>
<evidence type="ECO:0000256" key="2">
    <source>
        <dbReference type="ARBA" id="ARBA00005585"/>
    </source>
</evidence>
<evidence type="ECO:0000256" key="6">
    <source>
        <dbReference type="ARBA" id="ARBA00023180"/>
    </source>
</evidence>
<evidence type="ECO:0000313" key="8">
    <source>
        <dbReference type="EMBL" id="KAH3831724.1"/>
    </source>
</evidence>
<evidence type="ECO:0000256" key="4">
    <source>
        <dbReference type="ARBA" id="ARBA00022989"/>
    </source>
</evidence>
<dbReference type="InterPro" id="IPR051697">
    <property type="entry name" value="Patched_domain-protein"/>
</dbReference>
<protein>
    <recommendedName>
        <fullName evidence="7">SSD domain-containing protein</fullName>
    </recommendedName>
</protein>
<dbReference type="Pfam" id="PF02460">
    <property type="entry name" value="Patched"/>
    <property type="match status" value="1"/>
</dbReference>
<comment type="caution">
    <text evidence="8">The sequence shown here is derived from an EMBL/GenBank/DDBJ whole genome shotgun (WGS) entry which is preliminary data.</text>
</comment>
<keyword evidence="5" id="KW-0472">Membrane</keyword>
<dbReference type="PROSITE" id="PS50156">
    <property type="entry name" value="SSD"/>
    <property type="match status" value="1"/>
</dbReference>
<evidence type="ECO:0000256" key="5">
    <source>
        <dbReference type="ARBA" id="ARBA00023136"/>
    </source>
</evidence>
<keyword evidence="4" id="KW-1133">Transmembrane helix</keyword>
<name>A0A9D4K216_DREPO</name>
<keyword evidence="9" id="KW-1185">Reference proteome</keyword>
<reference evidence="8" key="2">
    <citation type="submission" date="2020-11" db="EMBL/GenBank/DDBJ databases">
        <authorList>
            <person name="McCartney M.A."/>
            <person name="Auch B."/>
            <person name="Kono T."/>
            <person name="Mallez S."/>
            <person name="Becker A."/>
            <person name="Gohl D.M."/>
            <person name="Silverstein K.A.T."/>
            <person name="Koren S."/>
            <person name="Bechman K.B."/>
            <person name="Herman A."/>
            <person name="Abrahante J.E."/>
            <person name="Garbe J."/>
        </authorList>
    </citation>
    <scope>NUCLEOTIDE SEQUENCE</scope>
    <source>
        <strain evidence="8">Duluth1</strain>
        <tissue evidence="8">Whole animal</tissue>
    </source>
</reference>
<proteinExistence type="inferred from homology"/>
<dbReference type="PANTHER" id="PTHR10796">
    <property type="entry name" value="PATCHED-RELATED"/>
    <property type="match status" value="1"/>
</dbReference>
<evidence type="ECO:0000256" key="1">
    <source>
        <dbReference type="ARBA" id="ARBA00004141"/>
    </source>
</evidence>
<dbReference type="AlphaFoldDB" id="A0A9D4K216"/>